<accession>A0A401PWL0</accession>
<dbReference type="Proteomes" id="UP000288216">
    <property type="component" value="Unassembled WGS sequence"/>
</dbReference>
<protein>
    <submittedName>
        <fullName evidence="4">Uncharacterized protein</fullName>
    </submittedName>
</protein>
<dbReference type="PANTHER" id="PTHR12187">
    <property type="entry name" value="AGAP000124-PA"/>
    <property type="match status" value="1"/>
</dbReference>
<dbReference type="STRING" id="75743.A0A401PWL0"/>
<organism evidence="4 5">
    <name type="scientific">Scyliorhinus torazame</name>
    <name type="common">Cloudy catshark</name>
    <name type="synonym">Catulus torazame</name>
    <dbReference type="NCBI Taxonomy" id="75743"/>
    <lineage>
        <taxon>Eukaryota</taxon>
        <taxon>Metazoa</taxon>
        <taxon>Chordata</taxon>
        <taxon>Craniata</taxon>
        <taxon>Vertebrata</taxon>
        <taxon>Chondrichthyes</taxon>
        <taxon>Elasmobranchii</taxon>
        <taxon>Galeomorphii</taxon>
        <taxon>Galeoidea</taxon>
        <taxon>Carcharhiniformes</taxon>
        <taxon>Scyliorhinidae</taxon>
        <taxon>Scyliorhinus</taxon>
    </lineage>
</organism>
<evidence type="ECO:0000256" key="1">
    <source>
        <dbReference type="ARBA" id="ARBA00022801"/>
    </source>
</evidence>
<feature type="region of interest" description="Disordered" evidence="3">
    <location>
        <begin position="167"/>
        <end position="195"/>
    </location>
</feature>
<dbReference type="GO" id="GO:0016316">
    <property type="term" value="F:phosphatidylinositol-3,4-bisphosphate 4-phosphatase activity"/>
    <property type="evidence" value="ECO:0007669"/>
    <property type="project" value="InterPro"/>
</dbReference>
<reference evidence="4 5" key="1">
    <citation type="journal article" date="2018" name="Nat. Ecol. Evol.">
        <title>Shark genomes provide insights into elasmobranch evolution and the origin of vertebrates.</title>
        <authorList>
            <person name="Hara Y"/>
            <person name="Yamaguchi K"/>
            <person name="Onimaru K"/>
            <person name="Kadota M"/>
            <person name="Koyanagi M"/>
            <person name="Keeley SD"/>
            <person name="Tatsumi K"/>
            <person name="Tanaka K"/>
            <person name="Motone F"/>
            <person name="Kageyama Y"/>
            <person name="Nozu R"/>
            <person name="Adachi N"/>
            <person name="Nishimura O"/>
            <person name="Nakagawa R"/>
            <person name="Tanegashima C"/>
            <person name="Kiyatake I"/>
            <person name="Matsumoto R"/>
            <person name="Murakumo K"/>
            <person name="Nishida K"/>
            <person name="Terakita A"/>
            <person name="Kuratani S"/>
            <person name="Sato K"/>
            <person name="Hyodo S Kuraku.S."/>
        </authorList>
    </citation>
    <scope>NUCLEOTIDE SEQUENCE [LARGE SCALE GENOMIC DNA]</scope>
</reference>
<evidence type="ECO:0000313" key="5">
    <source>
        <dbReference type="Proteomes" id="UP000288216"/>
    </source>
</evidence>
<dbReference type="InterPro" id="IPR039034">
    <property type="entry name" value="INPP4"/>
</dbReference>
<dbReference type="PANTHER" id="PTHR12187:SF3">
    <property type="entry name" value="INOSITOL POLYPHOSPHATE 4-PHOSPHATASE TYPE II"/>
    <property type="match status" value="1"/>
</dbReference>
<dbReference type="OrthoDB" id="159395at2759"/>
<dbReference type="GO" id="GO:0005737">
    <property type="term" value="C:cytoplasm"/>
    <property type="evidence" value="ECO:0007669"/>
    <property type="project" value="TreeGrafter"/>
</dbReference>
<dbReference type="Gene3D" id="6.10.250.230">
    <property type="match status" value="1"/>
</dbReference>
<dbReference type="EMBL" id="BFAA01010282">
    <property type="protein sequence ID" value="GCB77544.1"/>
    <property type="molecule type" value="Genomic_DNA"/>
</dbReference>
<sequence>MKHSYCLSRAVVPISRDINHVVHLPQFLVASQHRPVKLELDGIYDVVTIGAPAAHIRGFRNGGLRRQLYRFEGEKRNSAYQYIYYSPEDTTKAKEVITNIYKLQPLMLTNTDLLLTAARQHSSDNLKDSLKTLSEITEQFVHAFEDQLLRSALLALHKARPSYINKRHSNLIHNPDDTEKQCENSERRSSKDSIPHHAEYDEEDWDRVWVNVGKSLNCIIAMVDRLLEQSDTGQKCEIEPSPVDQIAASTSGRFQIKQTTGRHSSIYFKVDI</sequence>
<evidence type="ECO:0000313" key="4">
    <source>
        <dbReference type="EMBL" id="GCB77544.1"/>
    </source>
</evidence>
<keyword evidence="1" id="KW-0378">Hydrolase</keyword>
<comment type="caution">
    <text evidence="4">The sequence shown here is derived from an EMBL/GenBank/DDBJ whole genome shotgun (WGS) entry which is preliminary data.</text>
</comment>
<name>A0A401PWL0_SCYTO</name>
<gene>
    <name evidence="4" type="ORF">scyTo_0016705</name>
</gene>
<dbReference type="AlphaFoldDB" id="A0A401PWL0"/>
<keyword evidence="2" id="KW-0443">Lipid metabolism</keyword>
<evidence type="ECO:0000256" key="3">
    <source>
        <dbReference type="SAM" id="MobiDB-lite"/>
    </source>
</evidence>
<keyword evidence="5" id="KW-1185">Reference proteome</keyword>
<proteinExistence type="predicted"/>
<feature type="compositionally biased region" description="Basic and acidic residues" evidence="3">
    <location>
        <begin position="174"/>
        <end position="195"/>
    </location>
</feature>
<evidence type="ECO:0000256" key="2">
    <source>
        <dbReference type="ARBA" id="ARBA00023098"/>
    </source>
</evidence>